<reference evidence="14 15" key="1">
    <citation type="submission" date="2017-08" db="EMBL/GenBank/DDBJ databases">
        <title>Genomic and metabolic characterisation of spoilage-associated Pseudomonas species.</title>
        <authorList>
            <person name="Stanborough T."/>
            <person name="Fegan N."/>
            <person name="Powell S.M."/>
            <person name="Singh T."/>
            <person name="Tamplin M.L."/>
            <person name="Chandry P.S."/>
        </authorList>
    </citation>
    <scope>NUCLEOTIDE SEQUENCE [LARGE SCALE GENOMIC DNA]</scope>
    <source>
        <strain evidence="14 15">F1820</strain>
    </source>
</reference>
<comment type="caution">
    <text evidence="14">The sequence shown here is derived from an EMBL/GenBank/DDBJ whole genome shotgun (WGS) entry which is preliminary data.</text>
</comment>
<dbReference type="InterPro" id="IPR042186">
    <property type="entry name" value="FimD_plug_dom"/>
</dbReference>
<dbReference type="EMBL" id="NQKL01000006">
    <property type="protein sequence ID" value="OZY42074.1"/>
    <property type="molecule type" value="Genomic_DNA"/>
</dbReference>
<dbReference type="InterPro" id="IPR025949">
    <property type="entry name" value="PapC-like_C"/>
</dbReference>
<dbReference type="PANTHER" id="PTHR30451">
    <property type="entry name" value="OUTER MEMBRANE USHER PROTEIN"/>
    <property type="match status" value="1"/>
</dbReference>
<feature type="compositionally biased region" description="Polar residues" evidence="11">
    <location>
        <begin position="597"/>
        <end position="611"/>
    </location>
</feature>
<comment type="subcellular location">
    <subcellularLocation>
        <location evidence="1 10">Cell outer membrane</location>
        <topology evidence="1 10">Multi-pass membrane protein</topology>
    </subcellularLocation>
</comment>
<dbReference type="InterPro" id="IPR025885">
    <property type="entry name" value="PapC_N"/>
</dbReference>
<name>A0A266LVL0_PSEFR</name>
<sequence>MTVSTALNNRTFFRHLSRLPSVCTPTQVSVLLRSLALGSVVFSSTVTFASTAETLNKSKFSTRFLQNGGQDVDLDDFLQGSTVAAGSYRVDIYVNRTLVGRQDISFTKQEKTGKVEACLTMPIFESLGLDLKQLREAGKLDESRPELCYDLSGLIEQSSVEYDASSQRLNIGLPQASMLRSARGYVDPALWDEGVTAAFTNYNVTGRRHTTKAGSNATYSVGLNNGLNLGPWRLRNDSNISSTQVNGVTLTSNRTFAQRDITSLKSQLTLGQAFTSSQVFDSVRIKGLALASDDSMLPDSQRGYAPTIRGDAETNATIEVRQNNYLLYTTTVAPGPFVIDDIYPNGSNGDLEVTVIEADGRRRVTTQAFASLPQMVRRGMLRYNLALGQYDSNGYYGVAPMVGMAGLAYGVADNTTLSGGAQWAPDFSALNLGVSQNTAIGAFSADVTQSSSTDSSGRNNKGQSARLLYSKTLAATDTTFSLASYRYSTEGYRTLNEHVSDMDIIDWGNRGGRAKSRFDVTLNQSLGGRKYGALYLRMGEQHYWNLPGQTRNFSLGYGGNLGSLTYNLTASHSVSPDTYTNNTADSRVSLTLSFPLGSSSSRPTRVSNTLTADKKGSHSLQSGTNGPVMGRDDLFYSVNAGYESLGGKTFSGNLNGTTPAAQLGAGYAQGDTFKSVNGTASGSIVAHAGGVNFGQTVGESFTLVEVPGTRGVAVGNNAGVTTGANGYAIVPNAQPYRANWINLDSSQLGADIEIDNTTQQIIPRRGSVTVARFNVKQGRRVQFELVKADGTPMPFGARVENEQGTQLAITDPSGQALVMVESDKGVLKVKSGALMCEAGYVLPERSSMQGYDQIKLVCR</sequence>
<dbReference type="Pfam" id="PF13953">
    <property type="entry name" value="PapC_C"/>
    <property type="match status" value="1"/>
</dbReference>
<evidence type="ECO:0000256" key="3">
    <source>
        <dbReference type="ARBA" id="ARBA00022448"/>
    </source>
</evidence>
<protein>
    <submittedName>
        <fullName evidence="14">Fimbrial protein</fullName>
    </submittedName>
</protein>
<keyword evidence="9 10" id="KW-0998">Cell outer membrane</keyword>
<dbReference type="Pfam" id="PF00577">
    <property type="entry name" value="Usher"/>
    <property type="match status" value="1"/>
</dbReference>
<comment type="similarity">
    <text evidence="2 10">Belongs to the fimbrial export usher family.</text>
</comment>
<keyword evidence="5 10" id="KW-1029">Fimbrium biogenesis</keyword>
<keyword evidence="8 10" id="KW-0472">Membrane</keyword>
<dbReference type="AlphaFoldDB" id="A0A266LVL0"/>
<dbReference type="InterPro" id="IPR000015">
    <property type="entry name" value="Fimb_usher"/>
</dbReference>
<evidence type="ECO:0000256" key="2">
    <source>
        <dbReference type="ARBA" id="ARBA00008064"/>
    </source>
</evidence>
<dbReference type="InterPro" id="IPR043142">
    <property type="entry name" value="PapC-like_C_sf"/>
</dbReference>
<evidence type="ECO:0000313" key="14">
    <source>
        <dbReference type="EMBL" id="OZY42074.1"/>
    </source>
</evidence>
<evidence type="ECO:0000256" key="9">
    <source>
        <dbReference type="ARBA" id="ARBA00023237"/>
    </source>
</evidence>
<gene>
    <name evidence="14" type="ORF">CJF43_09780</name>
</gene>
<evidence type="ECO:0000256" key="10">
    <source>
        <dbReference type="RuleBase" id="RU003884"/>
    </source>
</evidence>
<keyword evidence="6 10" id="KW-0812">Transmembrane</keyword>
<evidence type="ECO:0000256" key="5">
    <source>
        <dbReference type="ARBA" id="ARBA00022558"/>
    </source>
</evidence>
<evidence type="ECO:0000256" key="4">
    <source>
        <dbReference type="ARBA" id="ARBA00022452"/>
    </source>
</evidence>
<dbReference type="Gene3D" id="3.10.20.410">
    <property type="match status" value="1"/>
</dbReference>
<feature type="region of interest" description="Disordered" evidence="11">
    <location>
        <begin position="597"/>
        <end position="626"/>
    </location>
</feature>
<dbReference type="PROSITE" id="PS01151">
    <property type="entry name" value="FIMBRIAL_USHER"/>
    <property type="match status" value="1"/>
</dbReference>
<evidence type="ECO:0000313" key="15">
    <source>
        <dbReference type="Proteomes" id="UP000216113"/>
    </source>
</evidence>
<evidence type="ECO:0000256" key="7">
    <source>
        <dbReference type="ARBA" id="ARBA00022729"/>
    </source>
</evidence>
<dbReference type="Gene3D" id="2.60.40.3110">
    <property type="match status" value="1"/>
</dbReference>
<dbReference type="InterPro" id="IPR037224">
    <property type="entry name" value="PapC_N_sf"/>
</dbReference>
<evidence type="ECO:0000256" key="6">
    <source>
        <dbReference type="ARBA" id="ARBA00022692"/>
    </source>
</evidence>
<keyword evidence="3 10" id="KW-0813">Transport</keyword>
<evidence type="ECO:0000259" key="13">
    <source>
        <dbReference type="Pfam" id="PF13954"/>
    </source>
</evidence>
<dbReference type="Gene3D" id="2.60.40.2610">
    <property type="entry name" value="Outer membrane usher protein FimD, plug domain"/>
    <property type="match status" value="1"/>
</dbReference>
<evidence type="ECO:0000256" key="8">
    <source>
        <dbReference type="ARBA" id="ARBA00023136"/>
    </source>
</evidence>
<dbReference type="PANTHER" id="PTHR30451:SF21">
    <property type="entry name" value="FIMBRIAL USHER DOMAIN-CONTAINING PROTEIN YDET-RELATED"/>
    <property type="match status" value="1"/>
</dbReference>
<accession>A0A266LVL0</accession>
<evidence type="ECO:0000256" key="11">
    <source>
        <dbReference type="SAM" id="MobiDB-lite"/>
    </source>
</evidence>
<dbReference type="Proteomes" id="UP000216113">
    <property type="component" value="Unassembled WGS sequence"/>
</dbReference>
<proteinExistence type="inferred from homology"/>
<dbReference type="Gene3D" id="2.60.40.2070">
    <property type="match status" value="1"/>
</dbReference>
<dbReference type="SUPFAM" id="SSF141729">
    <property type="entry name" value="FimD N-terminal domain-like"/>
    <property type="match status" value="1"/>
</dbReference>
<dbReference type="GO" id="GO:0009297">
    <property type="term" value="P:pilus assembly"/>
    <property type="evidence" value="ECO:0007669"/>
    <property type="project" value="InterPro"/>
</dbReference>
<dbReference type="InterPro" id="IPR018030">
    <property type="entry name" value="Fimbrial_membr_usher_CS"/>
</dbReference>
<dbReference type="Pfam" id="PF13954">
    <property type="entry name" value="PapC_N"/>
    <property type="match status" value="1"/>
</dbReference>
<feature type="domain" description="PapC-like C-terminal" evidence="12">
    <location>
        <begin position="783"/>
        <end position="844"/>
    </location>
</feature>
<evidence type="ECO:0000256" key="1">
    <source>
        <dbReference type="ARBA" id="ARBA00004571"/>
    </source>
</evidence>
<dbReference type="GO" id="GO:0015473">
    <property type="term" value="F:fimbrial usher porin activity"/>
    <property type="evidence" value="ECO:0007669"/>
    <property type="project" value="InterPro"/>
</dbReference>
<organism evidence="14 15">
    <name type="scientific">Pseudomonas fragi</name>
    <dbReference type="NCBI Taxonomy" id="296"/>
    <lineage>
        <taxon>Bacteria</taxon>
        <taxon>Pseudomonadati</taxon>
        <taxon>Pseudomonadota</taxon>
        <taxon>Gammaproteobacteria</taxon>
        <taxon>Pseudomonadales</taxon>
        <taxon>Pseudomonadaceae</taxon>
        <taxon>Pseudomonas</taxon>
    </lineage>
</organism>
<feature type="domain" description="PapC N-terminal" evidence="13">
    <location>
        <begin position="59"/>
        <end position="205"/>
    </location>
</feature>
<evidence type="ECO:0000259" key="12">
    <source>
        <dbReference type="Pfam" id="PF13953"/>
    </source>
</evidence>
<dbReference type="GO" id="GO:0009279">
    <property type="term" value="C:cell outer membrane"/>
    <property type="evidence" value="ECO:0007669"/>
    <property type="project" value="UniProtKB-SubCell"/>
</dbReference>
<keyword evidence="7" id="KW-0732">Signal</keyword>
<keyword evidence="4" id="KW-1134">Transmembrane beta strand</keyword>